<dbReference type="Proteomes" id="UP000002499">
    <property type="component" value="Unassembled WGS sequence"/>
</dbReference>
<feature type="compositionally biased region" description="Basic and acidic residues" evidence="1">
    <location>
        <begin position="262"/>
        <end position="272"/>
    </location>
</feature>
<dbReference type="InParanoid" id="E9E4X5"/>
<evidence type="ECO:0000313" key="2">
    <source>
        <dbReference type="EMBL" id="EFY88992.1"/>
    </source>
</evidence>
<dbReference type="AlphaFoldDB" id="E9E4X5"/>
<feature type="compositionally biased region" description="Acidic residues" evidence="1">
    <location>
        <begin position="147"/>
        <end position="161"/>
    </location>
</feature>
<feature type="region of interest" description="Disordered" evidence="1">
    <location>
        <begin position="195"/>
        <end position="367"/>
    </location>
</feature>
<name>E9E4X5_METAQ</name>
<feature type="region of interest" description="Disordered" evidence="1">
    <location>
        <begin position="135"/>
        <end position="161"/>
    </location>
</feature>
<keyword evidence="3" id="KW-1185">Reference proteome</keyword>
<protein>
    <submittedName>
        <fullName evidence="2">Uncharacterized protein</fullName>
    </submittedName>
</protein>
<dbReference type="EMBL" id="GL698504">
    <property type="protein sequence ID" value="EFY88992.1"/>
    <property type="molecule type" value="Genomic_DNA"/>
</dbReference>
<accession>E9E4X5</accession>
<gene>
    <name evidence="2" type="ORF">MAC_04923</name>
</gene>
<evidence type="ECO:0000313" key="3">
    <source>
        <dbReference type="Proteomes" id="UP000002499"/>
    </source>
</evidence>
<proteinExistence type="predicted"/>
<dbReference type="HOGENOM" id="CLU_754562_0_0_1"/>
<feature type="compositionally biased region" description="Polar residues" evidence="1">
    <location>
        <begin position="213"/>
        <end position="224"/>
    </location>
</feature>
<sequence length="367" mass="40429">MSPFDIPDIPQDLRLQWMQLTGSRTRDLRSLYTRYNMIHIPILDVRSFCRLAIAEARVAKDGDDLCQRAENVVDQQLKVLYSLMHRIYCDSHDPTQTSLSTDTAAYVHSACVSSSLQAMVEAICKMVYSRQGGPDDLQNNPHVELGGNDETDSNGDEESDFAPETQYLPAEYGIIDDDSSDEWYLGHGSRDVQELGDASLLPSPSARKRSPRETSLISPTSSTIEEPLPSDTPRTSVAETSPSHTSLGPSIPKHRSSCPSHAKRETIAHSEPVDNDTQGTKPESHLDGIESDGSNTEKSLEALPSPNSSPNHQSSKVTPENTSHNCNMASNTTIGSADHCRDSSRLNGKRKRRDEDGHSSLKRTRSE</sequence>
<evidence type="ECO:0000256" key="1">
    <source>
        <dbReference type="SAM" id="MobiDB-lite"/>
    </source>
</evidence>
<feature type="compositionally biased region" description="Basic and acidic residues" evidence="1">
    <location>
        <begin position="353"/>
        <end position="367"/>
    </location>
</feature>
<feature type="compositionally biased region" description="Polar residues" evidence="1">
    <location>
        <begin position="232"/>
        <end position="248"/>
    </location>
</feature>
<feature type="compositionally biased region" description="Polar residues" evidence="1">
    <location>
        <begin position="312"/>
        <end position="335"/>
    </location>
</feature>
<organism evidence="3">
    <name type="scientific">Metarhizium acridum (strain CQMa 102)</name>
    <dbReference type="NCBI Taxonomy" id="655827"/>
    <lineage>
        <taxon>Eukaryota</taxon>
        <taxon>Fungi</taxon>
        <taxon>Dikarya</taxon>
        <taxon>Ascomycota</taxon>
        <taxon>Pezizomycotina</taxon>
        <taxon>Sordariomycetes</taxon>
        <taxon>Hypocreomycetidae</taxon>
        <taxon>Hypocreales</taxon>
        <taxon>Clavicipitaceae</taxon>
        <taxon>Metarhizium</taxon>
    </lineage>
</organism>
<reference evidence="2 3" key="1">
    <citation type="journal article" date="2011" name="PLoS Genet.">
        <title>Genome sequencing and comparative transcriptomics of the model entomopathogenic fungi Metarhizium anisopliae and M. acridum.</title>
        <authorList>
            <person name="Gao Q."/>
            <person name="Jin K."/>
            <person name="Ying S.H."/>
            <person name="Zhang Y."/>
            <person name="Xiao G."/>
            <person name="Shang Y."/>
            <person name="Duan Z."/>
            <person name="Hu X."/>
            <person name="Xie X.Q."/>
            <person name="Zhou G."/>
            <person name="Peng G."/>
            <person name="Luo Z."/>
            <person name="Huang W."/>
            <person name="Wang B."/>
            <person name="Fang W."/>
            <person name="Wang S."/>
            <person name="Zhong Y."/>
            <person name="Ma L.J."/>
            <person name="St Leger R.J."/>
            <person name="Zhao G.P."/>
            <person name="Pei Y."/>
            <person name="Feng M.G."/>
            <person name="Xia Y."/>
            <person name="Wang C."/>
        </authorList>
    </citation>
    <scope>NUCLEOTIDE SEQUENCE [LARGE SCALE GENOMIC DNA]</scope>
    <source>
        <strain evidence="2 3">CQMa 102</strain>
    </source>
</reference>